<proteinExistence type="predicted"/>
<dbReference type="Gene3D" id="1.10.260.40">
    <property type="entry name" value="lambda repressor-like DNA-binding domains"/>
    <property type="match status" value="1"/>
</dbReference>
<dbReference type="PROSITE" id="PS50943">
    <property type="entry name" value="HTH_CROC1"/>
    <property type="match status" value="1"/>
</dbReference>
<gene>
    <name evidence="2" type="ordered locus">Tcur_2659</name>
</gene>
<protein>
    <submittedName>
        <fullName evidence="2">Helix-turn-helix domain protein</fullName>
    </submittedName>
</protein>
<dbReference type="HOGENOM" id="CLU_055817_1_1_11"/>
<dbReference type="GO" id="GO:0003677">
    <property type="term" value="F:DNA binding"/>
    <property type="evidence" value="ECO:0007669"/>
    <property type="project" value="InterPro"/>
</dbReference>
<feature type="domain" description="HTH cro/C1-type" evidence="1">
    <location>
        <begin position="33"/>
        <end position="87"/>
    </location>
</feature>
<evidence type="ECO:0000313" key="2">
    <source>
        <dbReference type="EMBL" id="ACY98211.1"/>
    </source>
</evidence>
<dbReference type="InterPro" id="IPR010982">
    <property type="entry name" value="Lambda_DNA-bd_dom_sf"/>
</dbReference>
<dbReference type="Pfam" id="PF13560">
    <property type="entry name" value="HTH_31"/>
    <property type="match status" value="1"/>
</dbReference>
<evidence type="ECO:0000313" key="3">
    <source>
        <dbReference type="Proteomes" id="UP000001918"/>
    </source>
</evidence>
<dbReference type="AlphaFoldDB" id="D1A5R6"/>
<dbReference type="STRING" id="471852.Tcur_2659"/>
<keyword evidence="3" id="KW-1185">Reference proteome</keyword>
<dbReference type="SUPFAM" id="SSF47413">
    <property type="entry name" value="lambda repressor-like DNA-binding domains"/>
    <property type="match status" value="1"/>
</dbReference>
<dbReference type="EMBL" id="CP001738">
    <property type="protein sequence ID" value="ACY98211.1"/>
    <property type="molecule type" value="Genomic_DNA"/>
</dbReference>
<dbReference type="InterPro" id="IPR001387">
    <property type="entry name" value="Cro/C1-type_HTH"/>
</dbReference>
<evidence type="ECO:0000259" key="1">
    <source>
        <dbReference type="PROSITE" id="PS50943"/>
    </source>
</evidence>
<dbReference type="InterPro" id="IPR043917">
    <property type="entry name" value="DUF5753"/>
</dbReference>
<sequence length="300" mass="33865">MSPAHAADEPPANVIAYPRNGPTALRIALGAQLRRLREERGLSTEEAGYAIRGSHSKISRMENGRVGFKERDVADLLTLYGVTDGELRENLLAMARQSNTPGWWHQYGDVLPDWFLVYIGLEQAATLIRTYEVQFVPGLLQTEDYARAVVRLGHPHAPEEEIERRVRLRMTRQGRLHGPDPLRLWAVVDEAALRRPLGGPEVMRDQLRHLIRMTELDHITLQIVPFSAGGHAAAGGPFSILRFGEQTLSDVIYLEQLTSSLYLDKPADVDRYRQVMDRLSVDACPAFQTRALLEEMIDRL</sequence>
<organism evidence="2 3">
    <name type="scientific">Thermomonospora curvata (strain ATCC 19995 / DSM 43183 / JCM 3096 / KCTC 9072 / NBRC 15933 / NCIMB 10081 / Henssen B9)</name>
    <dbReference type="NCBI Taxonomy" id="471852"/>
    <lineage>
        <taxon>Bacteria</taxon>
        <taxon>Bacillati</taxon>
        <taxon>Actinomycetota</taxon>
        <taxon>Actinomycetes</taxon>
        <taxon>Streptosporangiales</taxon>
        <taxon>Thermomonosporaceae</taxon>
        <taxon>Thermomonospora</taxon>
    </lineage>
</organism>
<dbReference type="CDD" id="cd00093">
    <property type="entry name" value="HTH_XRE"/>
    <property type="match status" value="1"/>
</dbReference>
<dbReference type="OrthoDB" id="5177725at2"/>
<accession>D1A5R6</accession>
<name>D1A5R6_THECD</name>
<dbReference type="KEGG" id="tcu:Tcur_2659"/>
<dbReference type="RefSeq" id="WP_012852995.1">
    <property type="nucleotide sequence ID" value="NC_013510.1"/>
</dbReference>
<reference evidence="2 3" key="1">
    <citation type="journal article" date="2011" name="Stand. Genomic Sci.">
        <title>Complete genome sequence of Thermomonospora curvata type strain (B9).</title>
        <authorList>
            <person name="Chertkov O."/>
            <person name="Sikorski J."/>
            <person name="Nolan M."/>
            <person name="Lapidus A."/>
            <person name="Lucas S."/>
            <person name="Del Rio T.G."/>
            <person name="Tice H."/>
            <person name="Cheng J.F."/>
            <person name="Goodwin L."/>
            <person name="Pitluck S."/>
            <person name="Liolios K."/>
            <person name="Ivanova N."/>
            <person name="Mavromatis K."/>
            <person name="Mikhailova N."/>
            <person name="Ovchinnikova G."/>
            <person name="Pati A."/>
            <person name="Chen A."/>
            <person name="Palaniappan K."/>
            <person name="Djao O.D."/>
            <person name="Land M."/>
            <person name="Hauser L."/>
            <person name="Chang Y.J."/>
            <person name="Jeffries C.D."/>
            <person name="Brettin T."/>
            <person name="Han C."/>
            <person name="Detter J.C."/>
            <person name="Rohde M."/>
            <person name="Goker M."/>
            <person name="Woyke T."/>
            <person name="Bristow J."/>
            <person name="Eisen J.A."/>
            <person name="Markowitz V."/>
            <person name="Hugenholtz P."/>
            <person name="Klenk H.P."/>
            <person name="Kyrpides N.C."/>
        </authorList>
    </citation>
    <scope>NUCLEOTIDE SEQUENCE [LARGE SCALE GENOMIC DNA]</scope>
    <source>
        <strain evidence="3">ATCC 19995 / DSM 43183 / JCM 3096 / KCTC 9072 / NBRC 15933 / NCIMB 10081 / Henssen B9</strain>
    </source>
</reference>
<dbReference type="Pfam" id="PF19054">
    <property type="entry name" value="DUF5753"/>
    <property type="match status" value="1"/>
</dbReference>
<dbReference type="SMART" id="SM00530">
    <property type="entry name" value="HTH_XRE"/>
    <property type="match status" value="1"/>
</dbReference>
<dbReference type="eggNOG" id="COG1396">
    <property type="taxonomic scope" value="Bacteria"/>
</dbReference>
<dbReference type="Proteomes" id="UP000001918">
    <property type="component" value="Chromosome"/>
</dbReference>